<protein>
    <submittedName>
        <fullName evidence="1">Uncharacterized protein</fullName>
    </submittedName>
</protein>
<organism evidence="1">
    <name type="scientific">marine sediment metagenome</name>
    <dbReference type="NCBI Taxonomy" id="412755"/>
    <lineage>
        <taxon>unclassified sequences</taxon>
        <taxon>metagenomes</taxon>
        <taxon>ecological metagenomes</taxon>
    </lineage>
</organism>
<evidence type="ECO:0000313" key="1">
    <source>
        <dbReference type="EMBL" id="KKL81806.1"/>
    </source>
</evidence>
<gene>
    <name evidence="1" type="ORF">LCGC14_1991080</name>
</gene>
<comment type="caution">
    <text evidence="1">The sequence shown here is derived from an EMBL/GenBank/DDBJ whole genome shotgun (WGS) entry which is preliminary data.</text>
</comment>
<dbReference type="EMBL" id="LAZR01022459">
    <property type="protein sequence ID" value="KKL81806.1"/>
    <property type="molecule type" value="Genomic_DNA"/>
</dbReference>
<accession>A0A0F9FU59</accession>
<name>A0A0F9FU59_9ZZZZ</name>
<dbReference type="AlphaFoldDB" id="A0A0F9FU59"/>
<proteinExistence type="predicted"/>
<sequence length="136" mass="15336">MGNQQNAVPAPSEKRAGAAKRFFRRVGRFLELEADGIAERTRTPADRQAVALERIAAIAVAQNALFGVNAEATDKTTRSHWVLSGSYSKDWPIIQRLFAAVDLLAQENARLHRDLQWQQIWYGPEHGWDEESYSSN</sequence>
<reference evidence="1" key="1">
    <citation type="journal article" date="2015" name="Nature">
        <title>Complex archaea that bridge the gap between prokaryotes and eukaryotes.</title>
        <authorList>
            <person name="Spang A."/>
            <person name="Saw J.H."/>
            <person name="Jorgensen S.L."/>
            <person name="Zaremba-Niedzwiedzka K."/>
            <person name="Martijn J."/>
            <person name="Lind A.E."/>
            <person name="van Eijk R."/>
            <person name="Schleper C."/>
            <person name="Guy L."/>
            <person name="Ettema T.J."/>
        </authorList>
    </citation>
    <scope>NUCLEOTIDE SEQUENCE</scope>
</reference>